<evidence type="ECO:0000256" key="3">
    <source>
        <dbReference type="ARBA" id="ARBA00023163"/>
    </source>
</evidence>
<sequence>MSGPTSADDRRVAALDRVVEVTVLLGRDMTASLAASGLTVARTTLLWQLRATGPSTQRVLADALGTSARNVTGLVDGLVDAGLVTREPHPGDRRATLVTPTARGEEVLVELARGQAELAGQLFGGLSGERLDGLVDALDEVLERLRALVPGGATSGSPS</sequence>
<accession>A0ABV3XMS6</accession>
<reference evidence="5 6" key="1">
    <citation type="submission" date="2024-06" db="EMBL/GenBank/DDBJ databases">
        <title>Draft genome sequence of Geodermatophilus badlandi, a novel member of the Geodermatophilaceae isolated from badland sedimentary rocks in the Red desert, Wyoming, USA.</title>
        <authorList>
            <person name="Ben Tekaya S."/>
            <person name="Nouioui I."/>
            <person name="Flores G.M."/>
            <person name="Shaal M.N."/>
            <person name="Bredoire F."/>
            <person name="Basile F."/>
            <person name="Van Diepen L."/>
            <person name="Ward N.L."/>
        </authorList>
    </citation>
    <scope>NUCLEOTIDE SEQUENCE [LARGE SCALE GENOMIC DNA]</scope>
    <source>
        <strain evidence="5 6">WL48A</strain>
    </source>
</reference>
<dbReference type="Pfam" id="PF12802">
    <property type="entry name" value="MarR_2"/>
    <property type="match status" value="1"/>
</dbReference>
<evidence type="ECO:0000256" key="2">
    <source>
        <dbReference type="ARBA" id="ARBA00023125"/>
    </source>
</evidence>
<dbReference type="EMBL" id="JBFNXQ010000165">
    <property type="protein sequence ID" value="MEX5721772.1"/>
    <property type="molecule type" value="Genomic_DNA"/>
</dbReference>
<keyword evidence="2" id="KW-0238">DNA-binding</keyword>
<dbReference type="SMART" id="SM00347">
    <property type="entry name" value="HTH_MARR"/>
    <property type="match status" value="1"/>
</dbReference>
<protein>
    <submittedName>
        <fullName evidence="5">MarR family winged helix-turn-helix transcriptional regulator</fullName>
    </submittedName>
</protein>
<keyword evidence="6" id="KW-1185">Reference proteome</keyword>
<dbReference type="InterPro" id="IPR023187">
    <property type="entry name" value="Tscrpt_reg_MarR-type_CS"/>
</dbReference>
<dbReference type="PANTHER" id="PTHR33164:SF43">
    <property type="entry name" value="HTH-TYPE TRANSCRIPTIONAL REPRESSOR YETL"/>
    <property type="match status" value="1"/>
</dbReference>
<dbReference type="PRINTS" id="PR00598">
    <property type="entry name" value="HTHMARR"/>
</dbReference>
<dbReference type="RefSeq" id="WP_369210564.1">
    <property type="nucleotide sequence ID" value="NZ_JBFNXQ010000165.1"/>
</dbReference>
<dbReference type="Gene3D" id="1.10.10.10">
    <property type="entry name" value="Winged helix-like DNA-binding domain superfamily/Winged helix DNA-binding domain"/>
    <property type="match status" value="1"/>
</dbReference>
<dbReference type="InterPro" id="IPR000835">
    <property type="entry name" value="HTH_MarR-typ"/>
</dbReference>
<dbReference type="InterPro" id="IPR036388">
    <property type="entry name" value="WH-like_DNA-bd_sf"/>
</dbReference>
<dbReference type="Proteomes" id="UP001560045">
    <property type="component" value="Unassembled WGS sequence"/>
</dbReference>
<name>A0ABV3XMS6_9ACTN</name>
<dbReference type="InterPro" id="IPR036390">
    <property type="entry name" value="WH_DNA-bd_sf"/>
</dbReference>
<dbReference type="SUPFAM" id="SSF46785">
    <property type="entry name" value="Winged helix' DNA-binding domain"/>
    <property type="match status" value="1"/>
</dbReference>
<dbReference type="PANTHER" id="PTHR33164">
    <property type="entry name" value="TRANSCRIPTIONAL REGULATOR, MARR FAMILY"/>
    <property type="match status" value="1"/>
</dbReference>
<dbReference type="PROSITE" id="PS01117">
    <property type="entry name" value="HTH_MARR_1"/>
    <property type="match status" value="1"/>
</dbReference>
<proteinExistence type="predicted"/>
<gene>
    <name evidence="5" type="ORF">ABQ292_25820</name>
</gene>
<feature type="domain" description="HTH marR-type" evidence="4">
    <location>
        <begin position="8"/>
        <end position="143"/>
    </location>
</feature>
<evidence type="ECO:0000313" key="5">
    <source>
        <dbReference type="EMBL" id="MEX5721772.1"/>
    </source>
</evidence>
<evidence type="ECO:0000313" key="6">
    <source>
        <dbReference type="Proteomes" id="UP001560045"/>
    </source>
</evidence>
<keyword evidence="3" id="KW-0804">Transcription</keyword>
<comment type="caution">
    <text evidence="5">The sequence shown here is derived from an EMBL/GenBank/DDBJ whole genome shotgun (WGS) entry which is preliminary data.</text>
</comment>
<keyword evidence="1" id="KW-0805">Transcription regulation</keyword>
<organism evidence="5 6">
    <name type="scientific">Geodermatophilus maliterrae</name>
    <dbReference type="NCBI Taxonomy" id="3162531"/>
    <lineage>
        <taxon>Bacteria</taxon>
        <taxon>Bacillati</taxon>
        <taxon>Actinomycetota</taxon>
        <taxon>Actinomycetes</taxon>
        <taxon>Geodermatophilales</taxon>
        <taxon>Geodermatophilaceae</taxon>
        <taxon>Geodermatophilus</taxon>
    </lineage>
</organism>
<evidence type="ECO:0000259" key="4">
    <source>
        <dbReference type="PROSITE" id="PS50995"/>
    </source>
</evidence>
<dbReference type="InterPro" id="IPR039422">
    <property type="entry name" value="MarR/SlyA-like"/>
</dbReference>
<evidence type="ECO:0000256" key="1">
    <source>
        <dbReference type="ARBA" id="ARBA00023015"/>
    </source>
</evidence>
<dbReference type="PROSITE" id="PS50995">
    <property type="entry name" value="HTH_MARR_2"/>
    <property type="match status" value="1"/>
</dbReference>